<protein>
    <submittedName>
        <fullName evidence="1">Uncharacterized protein</fullName>
    </submittedName>
</protein>
<comment type="caution">
    <text evidence="1">The sequence shown here is derived from an EMBL/GenBank/DDBJ whole genome shotgun (WGS) entry which is preliminary data.</text>
</comment>
<reference evidence="2" key="1">
    <citation type="journal article" date="2024" name="Proc. Natl. Acad. Sci. U.S.A.">
        <title>Extraordinary preservation of gene collinearity over three hundred million years revealed in homosporous lycophytes.</title>
        <authorList>
            <person name="Li C."/>
            <person name="Wickell D."/>
            <person name="Kuo L.Y."/>
            <person name="Chen X."/>
            <person name="Nie B."/>
            <person name="Liao X."/>
            <person name="Peng D."/>
            <person name="Ji J."/>
            <person name="Jenkins J."/>
            <person name="Williams M."/>
            <person name="Shu S."/>
            <person name="Plott C."/>
            <person name="Barry K."/>
            <person name="Rajasekar S."/>
            <person name="Grimwood J."/>
            <person name="Han X."/>
            <person name="Sun S."/>
            <person name="Hou Z."/>
            <person name="He W."/>
            <person name="Dai G."/>
            <person name="Sun C."/>
            <person name="Schmutz J."/>
            <person name="Leebens-Mack J.H."/>
            <person name="Li F.W."/>
            <person name="Wang L."/>
        </authorList>
    </citation>
    <scope>NUCLEOTIDE SEQUENCE [LARGE SCALE GENOMIC DNA]</scope>
    <source>
        <strain evidence="2">cv. PW_Plant_1</strain>
    </source>
</reference>
<dbReference type="EMBL" id="CM055098">
    <property type="protein sequence ID" value="KAJ7550923.1"/>
    <property type="molecule type" value="Genomic_DNA"/>
</dbReference>
<name>A0ACC2D9M5_DIPCM</name>
<accession>A0ACC2D9M5</accession>
<gene>
    <name evidence="1" type="ORF">O6H91_07G125200</name>
</gene>
<proteinExistence type="predicted"/>
<evidence type="ECO:0000313" key="1">
    <source>
        <dbReference type="EMBL" id="KAJ7550923.1"/>
    </source>
</evidence>
<sequence length="181" mass="20902">MGPMSNMCFICGETRHFMVDCKVNNQYHVECPDCVQKRSFKDCPKQPNRILPAQHISSEPVRVLTRAQCQNQQQQQNLKKPADHMGSSLTASTLPRDYLDPRVEQRQYNEFRDEFLQEEQNTDGLLSAPILEKEQPLQGLEVFSELLQAQITMPFHTAMKSFTGLQSYIHQSFQLPTILDE</sequence>
<evidence type="ECO:0000313" key="2">
    <source>
        <dbReference type="Proteomes" id="UP001162992"/>
    </source>
</evidence>
<dbReference type="Proteomes" id="UP001162992">
    <property type="component" value="Chromosome 7"/>
</dbReference>
<keyword evidence="2" id="KW-1185">Reference proteome</keyword>
<organism evidence="1 2">
    <name type="scientific">Diphasiastrum complanatum</name>
    <name type="common">Issler's clubmoss</name>
    <name type="synonym">Lycopodium complanatum</name>
    <dbReference type="NCBI Taxonomy" id="34168"/>
    <lineage>
        <taxon>Eukaryota</taxon>
        <taxon>Viridiplantae</taxon>
        <taxon>Streptophyta</taxon>
        <taxon>Embryophyta</taxon>
        <taxon>Tracheophyta</taxon>
        <taxon>Lycopodiopsida</taxon>
        <taxon>Lycopodiales</taxon>
        <taxon>Lycopodiaceae</taxon>
        <taxon>Lycopodioideae</taxon>
        <taxon>Diphasiastrum</taxon>
    </lineage>
</organism>